<dbReference type="GO" id="GO:0003677">
    <property type="term" value="F:DNA binding"/>
    <property type="evidence" value="ECO:0007669"/>
    <property type="project" value="UniProtKB-KW"/>
</dbReference>
<keyword evidence="3" id="KW-0804">Transcription</keyword>
<dbReference type="OrthoDB" id="940174at2"/>
<dbReference type="Gene3D" id="1.10.10.10">
    <property type="entry name" value="Winged helix-like DNA-binding domain superfamily/Winged helix DNA-binding domain"/>
    <property type="match status" value="1"/>
</dbReference>
<dbReference type="GO" id="GO:0003700">
    <property type="term" value="F:DNA-binding transcription factor activity"/>
    <property type="evidence" value="ECO:0007669"/>
    <property type="project" value="TreeGrafter"/>
</dbReference>
<proteinExistence type="predicted"/>
<dbReference type="InterPro" id="IPR014757">
    <property type="entry name" value="Tscrpt_reg_IclR_C"/>
</dbReference>
<evidence type="ECO:0000313" key="7">
    <source>
        <dbReference type="Proteomes" id="UP000321204"/>
    </source>
</evidence>
<dbReference type="PANTHER" id="PTHR30136:SF24">
    <property type="entry name" value="HTH-TYPE TRANSCRIPTIONAL REPRESSOR ALLR"/>
    <property type="match status" value="1"/>
</dbReference>
<dbReference type="SUPFAM" id="SSF46785">
    <property type="entry name" value="Winged helix' DNA-binding domain"/>
    <property type="match status" value="1"/>
</dbReference>
<dbReference type="Pfam" id="PF01614">
    <property type="entry name" value="IclR_C"/>
    <property type="match status" value="1"/>
</dbReference>
<dbReference type="PROSITE" id="PS51078">
    <property type="entry name" value="ICLR_ED"/>
    <property type="match status" value="1"/>
</dbReference>
<dbReference type="PANTHER" id="PTHR30136">
    <property type="entry name" value="HELIX-TURN-HELIX TRANSCRIPTIONAL REGULATOR, ICLR FAMILY"/>
    <property type="match status" value="1"/>
</dbReference>
<name>A0A5B8UI35_9BACT</name>
<feature type="domain" description="IclR-ED" evidence="5">
    <location>
        <begin position="66"/>
        <end position="244"/>
    </location>
</feature>
<dbReference type="SUPFAM" id="SSF55781">
    <property type="entry name" value="GAF domain-like"/>
    <property type="match status" value="1"/>
</dbReference>
<feature type="domain" description="HTH iclR-type" evidence="4">
    <location>
        <begin position="2"/>
        <end position="65"/>
    </location>
</feature>
<accession>A0A5B8UI35</accession>
<dbReference type="EMBL" id="CP042433">
    <property type="protein sequence ID" value="QEC56327.1"/>
    <property type="molecule type" value="Genomic_DNA"/>
</dbReference>
<dbReference type="InterPro" id="IPR050707">
    <property type="entry name" value="HTH_MetabolicPath_Reg"/>
</dbReference>
<dbReference type="Pfam" id="PF09339">
    <property type="entry name" value="HTH_IclR"/>
    <property type="match status" value="1"/>
</dbReference>
<gene>
    <name evidence="6" type="ORF">FSB75_10625</name>
</gene>
<dbReference type="SMART" id="SM00346">
    <property type="entry name" value="HTH_ICLR"/>
    <property type="match status" value="1"/>
</dbReference>
<evidence type="ECO:0000256" key="1">
    <source>
        <dbReference type="ARBA" id="ARBA00023015"/>
    </source>
</evidence>
<evidence type="ECO:0000259" key="4">
    <source>
        <dbReference type="PROSITE" id="PS51077"/>
    </source>
</evidence>
<dbReference type="InterPro" id="IPR005471">
    <property type="entry name" value="Tscrpt_reg_IclR_N"/>
</dbReference>
<dbReference type="InterPro" id="IPR036388">
    <property type="entry name" value="WH-like_DNA-bd_sf"/>
</dbReference>
<evidence type="ECO:0000259" key="5">
    <source>
        <dbReference type="PROSITE" id="PS51078"/>
    </source>
</evidence>
<dbReference type="PROSITE" id="PS51077">
    <property type="entry name" value="HTH_ICLR"/>
    <property type="match status" value="1"/>
</dbReference>
<dbReference type="Gene3D" id="3.30.450.40">
    <property type="match status" value="1"/>
</dbReference>
<dbReference type="InterPro" id="IPR036390">
    <property type="entry name" value="WH_DNA-bd_sf"/>
</dbReference>
<evidence type="ECO:0000313" key="6">
    <source>
        <dbReference type="EMBL" id="QEC56327.1"/>
    </source>
</evidence>
<keyword evidence="7" id="KW-1185">Reference proteome</keyword>
<protein>
    <submittedName>
        <fullName evidence="6">IclR family transcriptional regulator</fullName>
    </submittedName>
</protein>
<keyword evidence="2" id="KW-0238">DNA-binding</keyword>
<reference evidence="6 7" key="1">
    <citation type="journal article" date="2015" name="Int. J. Syst. Evol. Microbiol.">
        <title>Flavisolibacter ginsenosidimutans sp. nov., with ginsenoside-converting activity isolated from soil used for cultivating ginseng.</title>
        <authorList>
            <person name="Zhao Y."/>
            <person name="Liu Q."/>
            <person name="Kang M.S."/>
            <person name="Jin F."/>
            <person name="Yu H."/>
            <person name="Im W.T."/>
        </authorList>
    </citation>
    <scope>NUCLEOTIDE SEQUENCE [LARGE SCALE GENOMIC DNA]</scope>
    <source>
        <strain evidence="6 7">Gsoil 636</strain>
    </source>
</reference>
<sequence length="244" mass="27569">MIQVINRALDILEFLASDPEHHKSLGEISEELNLNNGTCANIIKTLVERKYVEKLDKKKGYVLGSKLYGLTGSEGYKKDLTETGKEVCTSLTKKINENSLLAVLDKDMRRVLVRIMGTHPIQASTASEKRAYNSSSGRAIIAMLPDAELEKFIKQYGLPKKDEWEGVTDEKTLMDQVVKIRQNEYATQLTKEKIFGLAVPVYRGEKVVASLSVYLPQFRYNELDKSELVKLLKQSGKKISKKLK</sequence>
<dbReference type="KEGG" id="fgg:FSB75_10625"/>
<evidence type="ECO:0000256" key="3">
    <source>
        <dbReference type="ARBA" id="ARBA00023163"/>
    </source>
</evidence>
<keyword evidence="1" id="KW-0805">Transcription regulation</keyword>
<dbReference type="InterPro" id="IPR029016">
    <property type="entry name" value="GAF-like_dom_sf"/>
</dbReference>
<dbReference type="AlphaFoldDB" id="A0A5B8UI35"/>
<evidence type="ECO:0000256" key="2">
    <source>
        <dbReference type="ARBA" id="ARBA00023125"/>
    </source>
</evidence>
<dbReference type="RefSeq" id="WP_146786815.1">
    <property type="nucleotide sequence ID" value="NZ_BAABIO010000001.1"/>
</dbReference>
<dbReference type="Proteomes" id="UP000321204">
    <property type="component" value="Chromosome"/>
</dbReference>
<dbReference type="GO" id="GO:0045892">
    <property type="term" value="P:negative regulation of DNA-templated transcription"/>
    <property type="evidence" value="ECO:0007669"/>
    <property type="project" value="TreeGrafter"/>
</dbReference>
<organism evidence="6 7">
    <name type="scientific">Flavisolibacter ginsenosidimutans</name>
    <dbReference type="NCBI Taxonomy" id="661481"/>
    <lineage>
        <taxon>Bacteria</taxon>
        <taxon>Pseudomonadati</taxon>
        <taxon>Bacteroidota</taxon>
        <taxon>Chitinophagia</taxon>
        <taxon>Chitinophagales</taxon>
        <taxon>Chitinophagaceae</taxon>
        <taxon>Flavisolibacter</taxon>
    </lineage>
</organism>